<reference evidence="2 3" key="1">
    <citation type="journal article" date="2014" name="PLoS Genet.">
        <title>Phylogenetically driven sequencing of extremely halophilic archaea reveals strategies for static and dynamic osmo-response.</title>
        <authorList>
            <person name="Becker E.A."/>
            <person name="Seitzer P.M."/>
            <person name="Tritt A."/>
            <person name="Larsen D."/>
            <person name="Krusor M."/>
            <person name="Yao A.I."/>
            <person name="Wu D."/>
            <person name="Madern D."/>
            <person name="Eisen J.A."/>
            <person name="Darling A.E."/>
            <person name="Facciotti M.T."/>
        </authorList>
    </citation>
    <scope>NUCLEOTIDE SEQUENCE [LARGE SCALE GENOMIC DNA]</scope>
    <source>
        <strain evidence="2 3">DSM 10524</strain>
    </source>
</reference>
<dbReference type="OrthoDB" id="125215at2157"/>
<keyword evidence="3" id="KW-1185">Reference proteome</keyword>
<dbReference type="STRING" id="1227497.C491_10799"/>
<gene>
    <name evidence="2" type="ORF">C491_10799</name>
</gene>
<name>L9X9E9_9EURY</name>
<keyword evidence="1" id="KW-1133">Transmembrane helix</keyword>
<sequence length="163" mass="17045">MGHASLPGARGQTTQDFVVGIGVFLLAVALVFAAIPSVATPADPVGDAERGQADRIADRLVAEFATHNELDGDRLVDELGADGIGHRSELEGGPADEVGVRLERLDGTTLERTDGSPVLEAEATPYEGQPAASSARIVALEGPFELESGADEAAYRLVVRVWK</sequence>
<organism evidence="2 3">
    <name type="scientific">Natronococcus amylolyticus DSM 10524</name>
    <dbReference type="NCBI Taxonomy" id="1227497"/>
    <lineage>
        <taxon>Archaea</taxon>
        <taxon>Methanobacteriati</taxon>
        <taxon>Methanobacteriota</taxon>
        <taxon>Stenosarchaea group</taxon>
        <taxon>Halobacteria</taxon>
        <taxon>Halobacteriales</taxon>
        <taxon>Natrialbaceae</taxon>
        <taxon>Natronococcus</taxon>
    </lineage>
</organism>
<dbReference type="InterPro" id="IPR056613">
    <property type="entry name" value="DUF7287"/>
</dbReference>
<keyword evidence="1" id="KW-0472">Membrane</keyword>
<evidence type="ECO:0000313" key="2">
    <source>
        <dbReference type="EMBL" id="ELY57268.1"/>
    </source>
</evidence>
<accession>L9X9E9</accession>
<dbReference type="EMBL" id="AOIB01000024">
    <property type="protein sequence ID" value="ELY57268.1"/>
    <property type="molecule type" value="Genomic_DNA"/>
</dbReference>
<feature type="transmembrane region" description="Helical" evidence="1">
    <location>
        <begin position="17"/>
        <end position="35"/>
    </location>
</feature>
<comment type="caution">
    <text evidence="2">The sequence shown here is derived from an EMBL/GenBank/DDBJ whole genome shotgun (WGS) entry which is preliminary data.</text>
</comment>
<evidence type="ECO:0000313" key="3">
    <source>
        <dbReference type="Proteomes" id="UP000011688"/>
    </source>
</evidence>
<proteinExistence type="predicted"/>
<keyword evidence="1" id="KW-0812">Transmembrane</keyword>
<evidence type="ECO:0000256" key="1">
    <source>
        <dbReference type="SAM" id="Phobius"/>
    </source>
</evidence>
<dbReference type="Pfam" id="PF23958">
    <property type="entry name" value="DUF7287"/>
    <property type="match status" value="1"/>
</dbReference>
<dbReference type="Proteomes" id="UP000011688">
    <property type="component" value="Unassembled WGS sequence"/>
</dbReference>
<dbReference type="eggNOG" id="arCOG06117">
    <property type="taxonomic scope" value="Archaea"/>
</dbReference>
<dbReference type="AlphaFoldDB" id="L9X9E9"/>
<dbReference type="RefSeq" id="WP_005556048.1">
    <property type="nucleotide sequence ID" value="NZ_AOIB01000024.1"/>
</dbReference>
<protein>
    <submittedName>
        <fullName evidence="2">Uncharacterized protein</fullName>
    </submittedName>
</protein>